<dbReference type="InterPro" id="IPR050330">
    <property type="entry name" value="Bact_OuterMem_StrucFunc"/>
</dbReference>
<organism evidence="11 12">
    <name type="scientific">Paenibacillus radicis</name>
    <name type="common">ex Xue et al. 2023</name>
    <dbReference type="NCBI Taxonomy" id="2972489"/>
    <lineage>
        <taxon>Bacteria</taxon>
        <taxon>Bacillati</taxon>
        <taxon>Bacillota</taxon>
        <taxon>Bacilli</taxon>
        <taxon>Bacillales</taxon>
        <taxon>Paenibacillaceae</taxon>
        <taxon>Paenibacillus</taxon>
    </lineage>
</organism>
<evidence type="ECO:0000256" key="5">
    <source>
        <dbReference type="ARBA" id="ARBA00022989"/>
    </source>
</evidence>
<evidence type="ECO:0000256" key="2">
    <source>
        <dbReference type="ARBA" id="ARBA00008914"/>
    </source>
</evidence>
<dbReference type="Gene3D" id="3.30.1330.60">
    <property type="entry name" value="OmpA-like domain"/>
    <property type="match status" value="1"/>
</dbReference>
<keyword evidence="5 9" id="KW-1133">Transmembrane helix</keyword>
<feature type="domain" description="OmpA-like" evidence="10">
    <location>
        <begin position="137"/>
        <end position="259"/>
    </location>
</feature>
<dbReference type="SUPFAM" id="SSF103088">
    <property type="entry name" value="OmpA-like"/>
    <property type="match status" value="1"/>
</dbReference>
<evidence type="ECO:0000259" key="10">
    <source>
        <dbReference type="PROSITE" id="PS51123"/>
    </source>
</evidence>
<keyword evidence="11" id="KW-0966">Cell projection</keyword>
<keyword evidence="3" id="KW-1003">Cell membrane</keyword>
<keyword evidence="11" id="KW-0969">Cilium</keyword>
<evidence type="ECO:0000256" key="3">
    <source>
        <dbReference type="ARBA" id="ARBA00022475"/>
    </source>
</evidence>
<evidence type="ECO:0000313" key="12">
    <source>
        <dbReference type="Proteomes" id="UP001300012"/>
    </source>
</evidence>
<name>A0ABT1YBW5_9BACL</name>
<dbReference type="Pfam" id="PF00691">
    <property type="entry name" value="OmpA"/>
    <property type="match status" value="1"/>
</dbReference>
<dbReference type="PANTHER" id="PTHR30329:SF21">
    <property type="entry name" value="LIPOPROTEIN YIAD-RELATED"/>
    <property type="match status" value="1"/>
</dbReference>
<feature type="region of interest" description="Disordered" evidence="8">
    <location>
        <begin position="75"/>
        <end position="107"/>
    </location>
</feature>
<proteinExistence type="inferred from homology"/>
<sequence>MKKHKKEHHEEHVDESWLIPYADLLTLLLALFIILFASSKVDAKKYDIIMKSLNSAFTGGSAPFATSNLVPLDITPNVDKSKQDETSENTKEKQEEKEKQQKQLEKEKQQLEELKKKLDAYINDNKLAAELETKLTNDRLVITIRDNALFDSGSAAIKADSQKLGIAIADMLGQYPGYQIEVAGYTDNIPISKGEFSDNWDLSSKRALNFMKVVLARKTLDPSYFSSTGYGEYRPVDTNATVEGRGNNRRVEVSVVRNIKAPE</sequence>
<dbReference type="PANTHER" id="PTHR30329">
    <property type="entry name" value="STATOR ELEMENT OF FLAGELLAR MOTOR COMPLEX"/>
    <property type="match status" value="1"/>
</dbReference>
<dbReference type="Pfam" id="PF13677">
    <property type="entry name" value="MotB_plug"/>
    <property type="match status" value="1"/>
</dbReference>
<evidence type="ECO:0000256" key="9">
    <source>
        <dbReference type="SAM" id="Phobius"/>
    </source>
</evidence>
<comment type="subcellular location">
    <subcellularLocation>
        <location evidence="1">Cell membrane</location>
        <topology evidence="1">Single-pass membrane protein</topology>
    </subcellularLocation>
</comment>
<dbReference type="InterPro" id="IPR036737">
    <property type="entry name" value="OmpA-like_sf"/>
</dbReference>
<evidence type="ECO:0000256" key="6">
    <source>
        <dbReference type="ARBA" id="ARBA00023136"/>
    </source>
</evidence>
<comment type="similarity">
    <text evidence="2">Belongs to the MotB family.</text>
</comment>
<evidence type="ECO:0000313" key="11">
    <source>
        <dbReference type="EMBL" id="MCR8630685.1"/>
    </source>
</evidence>
<feature type="transmembrane region" description="Helical" evidence="9">
    <location>
        <begin position="18"/>
        <end position="37"/>
    </location>
</feature>
<keyword evidence="11" id="KW-0282">Flagellum</keyword>
<reference evidence="11 12" key="1">
    <citation type="submission" date="2022-08" db="EMBL/GenBank/DDBJ databases">
        <title>Paenibacillus endoradicis sp. nov., Paenibacillus radicibacter sp. nov and Paenibacillus pararadicis sp. nov., three cold-adapted plant growth-promoting bacteria isolated from root of Larix gmelinii in Great Khingan.</title>
        <authorList>
            <person name="Xue H."/>
        </authorList>
    </citation>
    <scope>NUCLEOTIDE SEQUENCE [LARGE SCALE GENOMIC DNA]</scope>
    <source>
        <strain evidence="11 12">N5-1-1-5</strain>
    </source>
</reference>
<dbReference type="CDD" id="cd07185">
    <property type="entry name" value="OmpA_C-like"/>
    <property type="match status" value="1"/>
</dbReference>
<dbReference type="RefSeq" id="WP_258212296.1">
    <property type="nucleotide sequence ID" value="NZ_JANQBD010000003.1"/>
</dbReference>
<evidence type="ECO:0000256" key="7">
    <source>
        <dbReference type="PROSITE-ProRule" id="PRU00473"/>
    </source>
</evidence>
<dbReference type="EMBL" id="JANQBD010000003">
    <property type="protein sequence ID" value="MCR8630685.1"/>
    <property type="molecule type" value="Genomic_DNA"/>
</dbReference>
<keyword evidence="6 7" id="KW-0472">Membrane</keyword>
<evidence type="ECO:0000256" key="1">
    <source>
        <dbReference type="ARBA" id="ARBA00004162"/>
    </source>
</evidence>
<gene>
    <name evidence="11" type="primary">motB</name>
    <name evidence="11" type="ORF">NV381_05655</name>
</gene>
<keyword evidence="4 9" id="KW-0812">Transmembrane</keyword>
<dbReference type="InterPro" id="IPR006665">
    <property type="entry name" value="OmpA-like"/>
</dbReference>
<evidence type="ECO:0000256" key="8">
    <source>
        <dbReference type="SAM" id="MobiDB-lite"/>
    </source>
</evidence>
<feature type="compositionally biased region" description="Basic and acidic residues" evidence="8">
    <location>
        <begin position="79"/>
        <end position="107"/>
    </location>
</feature>
<keyword evidence="12" id="KW-1185">Reference proteome</keyword>
<comment type="caution">
    <text evidence="11">The sequence shown here is derived from an EMBL/GenBank/DDBJ whole genome shotgun (WGS) entry which is preliminary data.</text>
</comment>
<dbReference type="Proteomes" id="UP001300012">
    <property type="component" value="Unassembled WGS sequence"/>
</dbReference>
<dbReference type="InterPro" id="IPR025713">
    <property type="entry name" value="MotB-like_N_dom"/>
</dbReference>
<protein>
    <submittedName>
        <fullName evidence="11">Flagellar motor protein MotB</fullName>
    </submittedName>
</protein>
<dbReference type="PROSITE" id="PS51123">
    <property type="entry name" value="OMPA_2"/>
    <property type="match status" value="1"/>
</dbReference>
<accession>A0ABT1YBW5</accession>
<evidence type="ECO:0000256" key="4">
    <source>
        <dbReference type="ARBA" id="ARBA00022692"/>
    </source>
</evidence>